<evidence type="ECO:0000313" key="2">
    <source>
        <dbReference type="Proteomes" id="UP000291121"/>
    </source>
</evidence>
<dbReference type="AlphaFoldDB" id="A0A4V0YKB8"/>
<proteinExistence type="predicted"/>
<keyword evidence="2" id="KW-1185">Reference proteome</keyword>
<name>A0A4V0YKB8_9PSED</name>
<sequence length="60" mass="6583">MLADIPLSRASPLPQGLVRILDRVGGGFTSAVLSHHRTYGSVYGGSSYTTEPVYRIQYRD</sequence>
<dbReference type="Proteomes" id="UP000291121">
    <property type="component" value="Chromosome"/>
</dbReference>
<dbReference type="EMBL" id="CP024767">
    <property type="protein sequence ID" value="QAY86594.1"/>
    <property type="molecule type" value="Genomic_DNA"/>
</dbReference>
<gene>
    <name evidence="1" type="ORF">CUN61_22710</name>
</gene>
<accession>A0A4V0YKB8</accession>
<organism evidence="1 2">
    <name type="scientific">Pseudomonas arsenicoxydans</name>
    <dbReference type="NCBI Taxonomy" id="702115"/>
    <lineage>
        <taxon>Bacteria</taxon>
        <taxon>Pseudomonadati</taxon>
        <taxon>Pseudomonadota</taxon>
        <taxon>Gammaproteobacteria</taxon>
        <taxon>Pseudomonadales</taxon>
        <taxon>Pseudomonadaceae</taxon>
        <taxon>Pseudomonas</taxon>
    </lineage>
</organism>
<evidence type="ECO:0000313" key="1">
    <source>
        <dbReference type="EMBL" id="QAY86594.1"/>
    </source>
</evidence>
<protein>
    <submittedName>
        <fullName evidence="1">Uncharacterized protein</fullName>
    </submittedName>
</protein>
<reference evidence="1 2" key="1">
    <citation type="submission" date="2017-11" db="EMBL/GenBank/DDBJ databases">
        <title>Genome sequence of Pseudomonas arsenicoxydans ACM1.</title>
        <authorList>
            <person name="Nascimento F.X."/>
        </authorList>
    </citation>
    <scope>NUCLEOTIDE SEQUENCE [LARGE SCALE GENOMIC DNA]</scope>
    <source>
        <strain evidence="1 2">ACM1</strain>
    </source>
</reference>